<evidence type="ECO:0000256" key="6">
    <source>
        <dbReference type="ARBA" id="ARBA00023136"/>
    </source>
</evidence>
<comment type="subcellular location">
    <subcellularLocation>
        <location evidence="1 8">Membrane</location>
        <topology evidence="1 8">Multi-pass membrane protein</topology>
    </subcellularLocation>
</comment>
<dbReference type="GO" id="GO:0005886">
    <property type="term" value="C:plasma membrane"/>
    <property type="evidence" value="ECO:0007669"/>
    <property type="project" value="TreeGrafter"/>
</dbReference>
<feature type="transmembrane region" description="Helical" evidence="8">
    <location>
        <begin position="317"/>
        <end position="340"/>
    </location>
</feature>
<sequence length="498" mass="53734">MANCRACSPAKIGEKLKNKQNLQVLLTLVGVAAGIALGFGLRAANLSQEQLRYVALPGTLFLRALNSMVIPVIVSSIICGFAALKGTSKGKILLKTMVYYIMTTFLAAITGVLLCLALKPGVGINASDVNVTSSEAKAKLISASPNAMDALHDMLMNLVPENVFKATMYKYKTERVSLDDINMQLKGFNTSSNTTLLSELKNVAKSQQLEGPNYMGLISLGIIFGCVLGNMGAEGRVIIDFSSEVFKLTTRIILYLMWLAPVGLAFLIAPNIIKVENLEDTIEKLGIYLVTVIMGFSVHLLFSLSLIYFIIVRKNPFIFFAGMSQALLTMLGTASSSVTLPVTMKCVEENNKVDKRITSFLLPIGATINMDGTALYEAVSAIFIAQLNGYPTDFGTLVTISFTATAASIGTAGVPMSSLITILIVLQACGLPTTDWYLLLSVDWILSRGQGLINILGDSVGAAVIEKLSRDDLIPSSAQENEEEEENLYKTNYDKNLV</sequence>
<feature type="transmembrane region" description="Helical" evidence="8">
    <location>
        <begin position="214"/>
        <end position="231"/>
    </location>
</feature>
<evidence type="ECO:0000256" key="4">
    <source>
        <dbReference type="ARBA" id="ARBA00022847"/>
    </source>
</evidence>
<name>A0A6F9DSM9_9ASCI</name>
<dbReference type="AlphaFoldDB" id="A0A6F9DSM9"/>
<evidence type="ECO:0000256" key="2">
    <source>
        <dbReference type="ARBA" id="ARBA00022448"/>
    </source>
</evidence>
<keyword evidence="4 8" id="KW-0769">Symport</keyword>
<protein>
    <recommendedName>
        <fullName evidence="8">Amino acid transporter</fullName>
    </recommendedName>
</protein>
<evidence type="ECO:0000256" key="8">
    <source>
        <dbReference type="RuleBase" id="RU361216"/>
    </source>
</evidence>
<comment type="similarity">
    <text evidence="8">Belongs to the dicarboxylate/amino acid:cation symporter (DAACS) (TC 2.A.23) family.</text>
</comment>
<gene>
    <name evidence="9" type="primary">Slc1a1-001</name>
</gene>
<dbReference type="InterPro" id="IPR001991">
    <property type="entry name" value="Na-dicarboxylate_symporter"/>
</dbReference>
<keyword evidence="7" id="KW-0325">Glycoprotein</keyword>
<keyword evidence="3 8" id="KW-0812">Transmembrane</keyword>
<dbReference type="PRINTS" id="PR00173">
    <property type="entry name" value="EDTRNSPORT"/>
</dbReference>
<dbReference type="PROSITE" id="PS00714">
    <property type="entry name" value="NA_DICARBOXYL_SYMP_2"/>
    <property type="match status" value="1"/>
</dbReference>
<dbReference type="GO" id="GO:0015175">
    <property type="term" value="F:neutral L-amino acid transmembrane transporter activity"/>
    <property type="evidence" value="ECO:0007669"/>
    <property type="project" value="TreeGrafter"/>
</dbReference>
<proteinExistence type="evidence at transcript level"/>
<dbReference type="Gene3D" id="1.10.3860.10">
    <property type="entry name" value="Sodium:dicarboxylate symporter"/>
    <property type="match status" value="1"/>
</dbReference>
<keyword evidence="2 8" id="KW-0813">Transport</keyword>
<dbReference type="PANTHER" id="PTHR11958:SF111">
    <property type="entry name" value="AMINO ACID TRANSPORTER"/>
    <property type="match status" value="1"/>
</dbReference>
<feature type="transmembrane region" description="Helical" evidence="8">
    <location>
        <begin position="252"/>
        <end position="273"/>
    </location>
</feature>
<dbReference type="InterPro" id="IPR050746">
    <property type="entry name" value="DAACS"/>
</dbReference>
<dbReference type="SUPFAM" id="SSF118215">
    <property type="entry name" value="Proton glutamate symport protein"/>
    <property type="match status" value="1"/>
</dbReference>
<dbReference type="Pfam" id="PF00375">
    <property type="entry name" value="SDF"/>
    <property type="match status" value="1"/>
</dbReference>
<dbReference type="InterPro" id="IPR036458">
    <property type="entry name" value="Na:dicarbo_symporter_sf"/>
</dbReference>
<evidence type="ECO:0000256" key="3">
    <source>
        <dbReference type="ARBA" id="ARBA00022692"/>
    </source>
</evidence>
<keyword evidence="6 8" id="KW-0472">Membrane</keyword>
<keyword evidence="5 8" id="KW-1133">Transmembrane helix</keyword>
<dbReference type="InterPro" id="IPR018107">
    <property type="entry name" value="Na-dicarboxylate_symporter_CS"/>
</dbReference>
<evidence type="ECO:0000256" key="7">
    <source>
        <dbReference type="ARBA" id="ARBA00023180"/>
    </source>
</evidence>
<feature type="transmembrane region" description="Helical" evidence="8">
    <location>
        <begin position="96"/>
        <end position="119"/>
    </location>
</feature>
<evidence type="ECO:0000313" key="9">
    <source>
        <dbReference type="EMBL" id="CAB3266129.1"/>
    </source>
</evidence>
<dbReference type="PANTHER" id="PTHR11958">
    <property type="entry name" value="SODIUM/DICARBOXYLATE SYMPORTER-RELATED"/>
    <property type="match status" value="1"/>
</dbReference>
<dbReference type="EMBL" id="LR790267">
    <property type="protein sequence ID" value="CAB3266129.1"/>
    <property type="molecule type" value="mRNA"/>
</dbReference>
<feature type="transmembrane region" description="Helical" evidence="8">
    <location>
        <begin position="285"/>
        <end position="310"/>
    </location>
</feature>
<organism evidence="9">
    <name type="scientific">Phallusia mammillata</name>
    <dbReference type="NCBI Taxonomy" id="59560"/>
    <lineage>
        <taxon>Eukaryota</taxon>
        <taxon>Metazoa</taxon>
        <taxon>Chordata</taxon>
        <taxon>Tunicata</taxon>
        <taxon>Ascidiacea</taxon>
        <taxon>Phlebobranchia</taxon>
        <taxon>Ascidiidae</taxon>
        <taxon>Phallusia</taxon>
    </lineage>
</organism>
<feature type="transmembrane region" description="Helical" evidence="8">
    <location>
        <begin position="61"/>
        <end position="84"/>
    </location>
</feature>
<evidence type="ECO:0000256" key="1">
    <source>
        <dbReference type="ARBA" id="ARBA00004141"/>
    </source>
</evidence>
<accession>A0A6F9DSM9</accession>
<evidence type="ECO:0000256" key="5">
    <source>
        <dbReference type="ARBA" id="ARBA00022989"/>
    </source>
</evidence>
<feature type="transmembrane region" description="Helical" evidence="8">
    <location>
        <begin position="21"/>
        <end position="41"/>
    </location>
</feature>
<reference evidence="9" key="1">
    <citation type="submission" date="2020-04" db="EMBL/GenBank/DDBJ databases">
        <authorList>
            <person name="Neveu A P."/>
        </authorList>
    </citation>
    <scope>NUCLEOTIDE SEQUENCE</scope>
    <source>
        <tissue evidence="9">Whole embryo</tissue>
    </source>
</reference>
<dbReference type="GO" id="GO:0015501">
    <property type="term" value="F:glutamate:sodium symporter activity"/>
    <property type="evidence" value="ECO:0007669"/>
    <property type="project" value="TreeGrafter"/>
</dbReference>
<dbReference type="GO" id="GO:0005313">
    <property type="term" value="F:L-glutamate transmembrane transporter activity"/>
    <property type="evidence" value="ECO:0007669"/>
    <property type="project" value="TreeGrafter"/>
</dbReference>